<protein>
    <submittedName>
        <fullName evidence="2">Uncharacterized protein</fullName>
    </submittedName>
</protein>
<feature type="region of interest" description="Disordered" evidence="1">
    <location>
        <begin position="141"/>
        <end position="171"/>
    </location>
</feature>
<dbReference type="GeneID" id="63775212"/>
<organism evidence="2 3">
    <name type="scientific">Pseudomassariella vexata</name>
    <dbReference type="NCBI Taxonomy" id="1141098"/>
    <lineage>
        <taxon>Eukaryota</taxon>
        <taxon>Fungi</taxon>
        <taxon>Dikarya</taxon>
        <taxon>Ascomycota</taxon>
        <taxon>Pezizomycotina</taxon>
        <taxon>Sordariomycetes</taxon>
        <taxon>Xylariomycetidae</taxon>
        <taxon>Amphisphaeriales</taxon>
        <taxon>Pseudomassariaceae</taxon>
        <taxon>Pseudomassariella</taxon>
    </lineage>
</organism>
<sequence>MIEGNDTPSPDLCNGHPAANLVYTIRAHARSFPDEQNQAPMINKSQTLVQCSSSIELFFIYRLRNSQLAELNSTDVMWQISLYTSSTLEQKCQRYTASKVVQTQVLDICILRSESPLLSSPRRTTSTPIICRILNDWGWKSSPERPQTTQTRTRRTTISPCPPKPHSALPAAVSSQRDTLYQRRAPLEQGLCDSHCTHHPMCRESPWGSSCHTHIAYPCGRGNRASPERLTTSVRNRTGGSRVGS</sequence>
<comment type="caution">
    <text evidence="2">The sequence shown here is derived from an EMBL/GenBank/DDBJ whole genome shotgun (WGS) entry which is preliminary data.</text>
</comment>
<name>A0A1Y2D6R2_9PEZI</name>
<dbReference type="EMBL" id="MCFJ01000030">
    <property type="protein sequence ID" value="ORY54962.1"/>
    <property type="molecule type" value="Genomic_DNA"/>
</dbReference>
<dbReference type="Proteomes" id="UP000193689">
    <property type="component" value="Unassembled WGS sequence"/>
</dbReference>
<dbReference type="RefSeq" id="XP_040709409.1">
    <property type="nucleotide sequence ID" value="XM_040859000.1"/>
</dbReference>
<gene>
    <name evidence="2" type="ORF">BCR38DRAFT_415115</name>
</gene>
<reference evidence="2 3" key="1">
    <citation type="submission" date="2016-07" db="EMBL/GenBank/DDBJ databases">
        <title>Pervasive Adenine N6-methylation of Active Genes in Fungi.</title>
        <authorList>
            <consortium name="DOE Joint Genome Institute"/>
            <person name="Mondo S.J."/>
            <person name="Dannebaum R.O."/>
            <person name="Kuo R.C."/>
            <person name="Labutti K."/>
            <person name="Haridas S."/>
            <person name="Kuo A."/>
            <person name="Salamov A."/>
            <person name="Ahrendt S.R."/>
            <person name="Lipzen A."/>
            <person name="Sullivan W."/>
            <person name="Andreopoulos W.B."/>
            <person name="Clum A."/>
            <person name="Lindquist E."/>
            <person name="Daum C."/>
            <person name="Ramamoorthy G.K."/>
            <person name="Gryganskyi A."/>
            <person name="Culley D."/>
            <person name="Magnuson J.K."/>
            <person name="James T.Y."/>
            <person name="O'Malley M.A."/>
            <person name="Stajich J.E."/>
            <person name="Spatafora J.W."/>
            <person name="Visel A."/>
            <person name="Grigoriev I.V."/>
        </authorList>
    </citation>
    <scope>NUCLEOTIDE SEQUENCE [LARGE SCALE GENOMIC DNA]</scope>
    <source>
        <strain evidence="2 3">CBS 129021</strain>
    </source>
</reference>
<evidence type="ECO:0000313" key="3">
    <source>
        <dbReference type="Proteomes" id="UP000193689"/>
    </source>
</evidence>
<dbReference type="InParanoid" id="A0A1Y2D6R2"/>
<proteinExistence type="predicted"/>
<feature type="region of interest" description="Disordered" evidence="1">
    <location>
        <begin position="222"/>
        <end position="245"/>
    </location>
</feature>
<dbReference type="AlphaFoldDB" id="A0A1Y2D6R2"/>
<accession>A0A1Y2D6R2</accession>
<keyword evidence="3" id="KW-1185">Reference proteome</keyword>
<evidence type="ECO:0000313" key="2">
    <source>
        <dbReference type="EMBL" id="ORY54962.1"/>
    </source>
</evidence>
<evidence type="ECO:0000256" key="1">
    <source>
        <dbReference type="SAM" id="MobiDB-lite"/>
    </source>
</evidence>
<feature type="compositionally biased region" description="Polar residues" evidence="1">
    <location>
        <begin position="229"/>
        <end position="245"/>
    </location>
</feature>